<dbReference type="Gene3D" id="3.40.50.720">
    <property type="entry name" value="NAD(P)-binding Rossmann-like Domain"/>
    <property type="match status" value="1"/>
</dbReference>
<comment type="caution">
    <text evidence="2">The sequence shown here is derived from an EMBL/GenBank/DDBJ whole genome shotgun (WGS) entry which is preliminary data.</text>
</comment>
<dbReference type="PANTHER" id="PTHR43245">
    <property type="entry name" value="BIFUNCTIONAL POLYMYXIN RESISTANCE PROTEIN ARNA"/>
    <property type="match status" value="1"/>
</dbReference>
<dbReference type="PANTHER" id="PTHR43245:SF13">
    <property type="entry name" value="UDP-D-APIOSE_UDP-D-XYLOSE SYNTHASE 2"/>
    <property type="match status" value="1"/>
</dbReference>
<dbReference type="EMBL" id="BAABJH010000001">
    <property type="protein sequence ID" value="GAA4891316.1"/>
    <property type="molecule type" value="Genomic_DNA"/>
</dbReference>
<dbReference type="Pfam" id="PF01370">
    <property type="entry name" value="Epimerase"/>
    <property type="match status" value="1"/>
</dbReference>
<evidence type="ECO:0000259" key="1">
    <source>
        <dbReference type="Pfam" id="PF01370"/>
    </source>
</evidence>
<dbReference type="Proteomes" id="UP001500433">
    <property type="component" value="Unassembled WGS sequence"/>
</dbReference>
<dbReference type="InterPro" id="IPR001509">
    <property type="entry name" value="Epimerase_deHydtase"/>
</dbReference>
<evidence type="ECO:0000313" key="3">
    <source>
        <dbReference type="Proteomes" id="UP001500433"/>
    </source>
</evidence>
<dbReference type="InterPro" id="IPR050177">
    <property type="entry name" value="Lipid_A_modif_metabolic_enz"/>
</dbReference>
<organism evidence="2 3">
    <name type="scientific">Flaviramulus aquimarinus</name>
    <dbReference type="NCBI Taxonomy" id="1170456"/>
    <lineage>
        <taxon>Bacteria</taxon>
        <taxon>Pseudomonadati</taxon>
        <taxon>Bacteroidota</taxon>
        <taxon>Flavobacteriia</taxon>
        <taxon>Flavobacteriales</taxon>
        <taxon>Flavobacteriaceae</taxon>
        <taxon>Flaviramulus</taxon>
    </lineage>
</organism>
<keyword evidence="3" id="KW-1185">Reference proteome</keyword>
<accession>A0ABP9F2G7</accession>
<protein>
    <submittedName>
        <fullName evidence="2">NAD(P)-dependent oxidoreductase</fullName>
    </submittedName>
</protein>
<dbReference type="SUPFAM" id="SSF51735">
    <property type="entry name" value="NAD(P)-binding Rossmann-fold domains"/>
    <property type="match status" value="1"/>
</dbReference>
<dbReference type="InterPro" id="IPR036291">
    <property type="entry name" value="NAD(P)-bd_dom_sf"/>
</dbReference>
<dbReference type="CDD" id="cd08946">
    <property type="entry name" value="SDR_e"/>
    <property type="match status" value="1"/>
</dbReference>
<evidence type="ECO:0000313" key="2">
    <source>
        <dbReference type="EMBL" id="GAA4891316.1"/>
    </source>
</evidence>
<name>A0ABP9F2G7_9FLAO</name>
<reference evidence="3" key="1">
    <citation type="journal article" date="2019" name="Int. J. Syst. Evol. Microbiol.">
        <title>The Global Catalogue of Microorganisms (GCM) 10K type strain sequencing project: providing services to taxonomists for standard genome sequencing and annotation.</title>
        <authorList>
            <consortium name="The Broad Institute Genomics Platform"/>
            <consortium name="The Broad Institute Genome Sequencing Center for Infectious Disease"/>
            <person name="Wu L."/>
            <person name="Ma J."/>
        </authorList>
    </citation>
    <scope>NUCLEOTIDE SEQUENCE [LARGE SCALE GENOMIC DNA]</scope>
    <source>
        <strain evidence="3">JCM 18274</strain>
    </source>
</reference>
<proteinExistence type="predicted"/>
<sequence length="320" mass="36750">MKKRILVTGGSGFIGTNIIEFYKDNFEVVSIDCAKPRNKNHIGFWKNVDILDEKLTISVFKDFQPHYVFHMAARTDLEGKTLKDYSANIQGVENVIKALNYSSSLEKVIFASSRLVCEIGYNPKDEYDYKPSTIYGESKIIGEKIVRDSKELTSNWVIVRPTSLWGPWFDIPYKSFFDSINKKVYVHPKGLEIHKKFGYVENCVHIMDKLIYDKELNGQTIYLSDFKTLEVKQWADIISQKFHGKKVKSVPIQVLKLLAKAGDILKGIGYSSPPITSFRLNNILTTMDYDTTKVEKVVGVLPYNLEEATTITYNWYKAHK</sequence>
<feature type="domain" description="NAD-dependent epimerase/dehydratase" evidence="1">
    <location>
        <begin position="5"/>
        <end position="211"/>
    </location>
</feature>
<dbReference type="RefSeq" id="WP_345273446.1">
    <property type="nucleotide sequence ID" value="NZ_BAABJH010000001.1"/>
</dbReference>
<gene>
    <name evidence="2" type="ORF">GCM10023311_14580</name>
</gene>